<comment type="caution">
    <text evidence="6">The sequence shown here is derived from an EMBL/GenBank/DDBJ whole genome shotgun (WGS) entry which is preliminary data.</text>
</comment>
<name>A0ABR5IW90_9ACTN</name>
<dbReference type="Gene3D" id="1.10.10.10">
    <property type="entry name" value="Winged helix-like DNA-binding domain superfamily/Winged helix DNA-binding domain"/>
    <property type="match status" value="1"/>
</dbReference>
<organism evidence="6 7">
    <name type="scientific">Streptomyces varsoviensis</name>
    <dbReference type="NCBI Taxonomy" id="67373"/>
    <lineage>
        <taxon>Bacteria</taxon>
        <taxon>Bacillati</taxon>
        <taxon>Actinomycetota</taxon>
        <taxon>Actinomycetes</taxon>
        <taxon>Kitasatosporales</taxon>
        <taxon>Streptomycetaceae</taxon>
        <taxon>Streptomyces</taxon>
    </lineage>
</organism>
<dbReference type="PANTHER" id="PTHR43712:SF2">
    <property type="entry name" value="O-METHYLTRANSFERASE CICE"/>
    <property type="match status" value="1"/>
</dbReference>
<dbReference type="PANTHER" id="PTHR43712">
    <property type="entry name" value="PUTATIVE (AFU_ORTHOLOGUE AFUA_4G14580)-RELATED"/>
    <property type="match status" value="1"/>
</dbReference>
<evidence type="ECO:0000256" key="2">
    <source>
        <dbReference type="ARBA" id="ARBA00022679"/>
    </source>
</evidence>
<feature type="domain" description="O-methyltransferase dimerisation" evidence="4">
    <location>
        <begin position="19"/>
        <end position="88"/>
    </location>
</feature>
<protein>
    <recommendedName>
        <fullName evidence="8">Methyltransferase</fullName>
    </recommendedName>
</protein>
<evidence type="ECO:0000256" key="1">
    <source>
        <dbReference type="ARBA" id="ARBA00022603"/>
    </source>
</evidence>
<gene>
    <name evidence="6" type="ORF">ADK38_36825</name>
</gene>
<dbReference type="InterPro" id="IPR012967">
    <property type="entry name" value="COMT_dimerisation"/>
</dbReference>
<feature type="domain" description="Methyltransferase" evidence="5">
    <location>
        <begin position="178"/>
        <end position="274"/>
    </location>
</feature>
<dbReference type="InterPro" id="IPR036388">
    <property type="entry name" value="WH-like_DNA-bd_sf"/>
</dbReference>
<sequence length="351" mass="36548">MADSATAELNPLTPQRLFHMMAGFKATAVLRTGVALGVFDAVADAPLTAAELAGRLGLAPRGARALTGALAGAGLLAEHDGVRYGLPPGGAELLVTTSPRYCGGIVDVACSTGEWTALGVLARTVREGGPLPGRDALGPGFDYWVDFATHTTFGTRRGAELLADALDPYLAETEAPRVLDAACGHGLFGYEIAARHPDARIVSQDWPEVLEVAEGHAKRQGVRERVAYLPGDVERVDLGGPYDVVVVANLLFHLGAERAARLVERLAGLLAPGGRLAVVGFTAGDAPAVEQEHAHLLGLLMLSWTDGGEMHSTADYRAMLAGAGLTEADHHSRPGLPLSALIGRRPSAVSS</sequence>
<dbReference type="InterPro" id="IPR029063">
    <property type="entry name" value="SAM-dependent_MTases_sf"/>
</dbReference>
<dbReference type="CDD" id="cd02440">
    <property type="entry name" value="AdoMet_MTases"/>
    <property type="match status" value="1"/>
</dbReference>
<evidence type="ECO:0000313" key="7">
    <source>
        <dbReference type="Proteomes" id="UP000037020"/>
    </source>
</evidence>
<dbReference type="EMBL" id="LGUT01003442">
    <property type="protein sequence ID" value="KOG85411.1"/>
    <property type="molecule type" value="Genomic_DNA"/>
</dbReference>
<keyword evidence="7" id="KW-1185">Reference proteome</keyword>
<evidence type="ECO:0000259" key="5">
    <source>
        <dbReference type="Pfam" id="PF13649"/>
    </source>
</evidence>
<keyword evidence="3" id="KW-0949">S-adenosyl-L-methionine</keyword>
<dbReference type="SUPFAM" id="SSF46785">
    <property type="entry name" value="Winged helix' DNA-binding domain"/>
    <property type="match status" value="1"/>
</dbReference>
<evidence type="ECO:0000256" key="3">
    <source>
        <dbReference type="ARBA" id="ARBA00022691"/>
    </source>
</evidence>
<proteinExistence type="predicted"/>
<dbReference type="RefSeq" id="WP_030878103.1">
    <property type="nucleotide sequence ID" value="NZ_JBIRHZ010000002.1"/>
</dbReference>
<dbReference type="InterPro" id="IPR041698">
    <property type="entry name" value="Methyltransf_25"/>
</dbReference>
<keyword evidence="1" id="KW-0489">Methyltransferase</keyword>
<dbReference type="Proteomes" id="UP000037020">
    <property type="component" value="Unassembled WGS sequence"/>
</dbReference>
<dbReference type="Gene3D" id="3.40.50.150">
    <property type="entry name" value="Vaccinia Virus protein VP39"/>
    <property type="match status" value="1"/>
</dbReference>
<evidence type="ECO:0000313" key="6">
    <source>
        <dbReference type="EMBL" id="KOG85411.1"/>
    </source>
</evidence>
<accession>A0ABR5IW90</accession>
<dbReference type="PROSITE" id="PS51683">
    <property type="entry name" value="SAM_OMT_II"/>
    <property type="match status" value="1"/>
</dbReference>
<dbReference type="Pfam" id="PF13649">
    <property type="entry name" value="Methyltransf_25"/>
    <property type="match status" value="1"/>
</dbReference>
<dbReference type="SUPFAM" id="SSF53335">
    <property type="entry name" value="S-adenosyl-L-methionine-dependent methyltransferases"/>
    <property type="match status" value="1"/>
</dbReference>
<dbReference type="InterPro" id="IPR016461">
    <property type="entry name" value="COMT-like"/>
</dbReference>
<reference evidence="6 7" key="1">
    <citation type="submission" date="2015-07" db="EMBL/GenBank/DDBJ databases">
        <authorList>
            <person name="Ju K.-S."/>
            <person name="Doroghazi J.R."/>
            <person name="Metcalf W.W."/>
        </authorList>
    </citation>
    <scope>NUCLEOTIDE SEQUENCE [LARGE SCALE GENOMIC DNA]</scope>
    <source>
        <strain evidence="6 7">NRRL B-3589</strain>
    </source>
</reference>
<dbReference type="Pfam" id="PF08100">
    <property type="entry name" value="Dimerisation"/>
    <property type="match status" value="1"/>
</dbReference>
<evidence type="ECO:0000259" key="4">
    <source>
        <dbReference type="Pfam" id="PF08100"/>
    </source>
</evidence>
<evidence type="ECO:0008006" key="8">
    <source>
        <dbReference type="Google" id="ProtNLM"/>
    </source>
</evidence>
<dbReference type="InterPro" id="IPR036390">
    <property type="entry name" value="WH_DNA-bd_sf"/>
</dbReference>
<keyword evidence="2" id="KW-0808">Transferase</keyword>